<feature type="transmembrane region" description="Helical" evidence="1">
    <location>
        <begin position="12"/>
        <end position="36"/>
    </location>
</feature>
<accession>A0A9X2K1P5</accession>
<keyword evidence="1" id="KW-0472">Membrane</keyword>
<dbReference type="AlphaFoldDB" id="A0A9X2K1P5"/>
<evidence type="ECO:0000313" key="2">
    <source>
        <dbReference type="EMBL" id="MCP2353756.1"/>
    </source>
</evidence>
<dbReference type="EMBL" id="JAMZEB010000001">
    <property type="protein sequence ID" value="MCP2353756.1"/>
    <property type="molecule type" value="Genomic_DNA"/>
</dbReference>
<feature type="transmembrane region" description="Helical" evidence="1">
    <location>
        <begin position="126"/>
        <end position="144"/>
    </location>
</feature>
<name>A0A9X2K1P5_9ACTN</name>
<proteinExistence type="predicted"/>
<evidence type="ECO:0000256" key="1">
    <source>
        <dbReference type="SAM" id="Phobius"/>
    </source>
</evidence>
<evidence type="ECO:0000313" key="3">
    <source>
        <dbReference type="Proteomes" id="UP001139648"/>
    </source>
</evidence>
<feature type="transmembrane region" description="Helical" evidence="1">
    <location>
        <begin position="291"/>
        <end position="310"/>
    </location>
</feature>
<keyword evidence="1" id="KW-0812">Transmembrane</keyword>
<organism evidence="2 3">
    <name type="scientific">Nonomuraea thailandensis</name>
    <dbReference type="NCBI Taxonomy" id="1188745"/>
    <lineage>
        <taxon>Bacteria</taxon>
        <taxon>Bacillati</taxon>
        <taxon>Actinomycetota</taxon>
        <taxon>Actinomycetes</taxon>
        <taxon>Streptosporangiales</taxon>
        <taxon>Streptosporangiaceae</taxon>
        <taxon>Nonomuraea</taxon>
    </lineage>
</organism>
<gene>
    <name evidence="2" type="ORF">HD597_000776</name>
</gene>
<dbReference type="RefSeq" id="WP_253740257.1">
    <property type="nucleotide sequence ID" value="NZ_JAMZEB010000001.1"/>
</dbReference>
<keyword evidence="3" id="KW-1185">Reference proteome</keyword>
<sequence>MRDRNEHAVKRTTVVSLLGFTAGILVAGALLGVSVVRTAQNDADATFRTIAAVHGLYVDDDDKVVLADLAWTDARGRAHVTVVQTGEDQALELNDILQIRADPLGTGELVFPLRDAFPYPGDQSRLALLVVLVSFVVMLLALAVRLQLNLRAARAPERSWRATSLQVGFTPFGRLRPNQYATYLVLLSESDDKARWVQRMYWDPAVDHMRANAWVKVRMGTGLTRRAVVILPDGTRLWPAGSLRSGFPWRWDKEGRRRPATVRYRLPRPLLVFIGVAGGAGPLWLDVGPSAACAMGALMGAGMFYAWGWFGGEPVYASRSLNASSGLQRLSGR</sequence>
<reference evidence="2" key="1">
    <citation type="submission" date="2022-06" db="EMBL/GenBank/DDBJ databases">
        <title>Sequencing the genomes of 1000 actinobacteria strains.</title>
        <authorList>
            <person name="Klenk H.-P."/>
        </authorList>
    </citation>
    <scope>NUCLEOTIDE SEQUENCE</scope>
    <source>
        <strain evidence="2">DSM 46694</strain>
    </source>
</reference>
<feature type="transmembrane region" description="Helical" evidence="1">
    <location>
        <begin position="266"/>
        <end position="285"/>
    </location>
</feature>
<keyword evidence="1" id="KW-1133">Transmembrane helix</keyword>
<protein>
    <submittedName>
        <fullName evidence="2">Uncharacterized protein</fullName>
    </submittedName>
</protein>
<dbReference type="Proteomes" id="UP001139648">
    <property type="component" value="Unassembled WGS sequence"/>
</dbReference>
<comment type="caution">
    <text evidence="2">The sequence shown here is derived from an EMBL/GenBank/DDBJ whole genome shotgun (WGS) entry which is preliminary data.</text>
</comment>